<dbReference type="Proteomes" id="UP000076738">
    <property type="component" value="Unassembled WGS sequence"/>
</dbReference>
<dbReference type="EMBL" id="KV417303">
    <property type="protein sequence ID" value="KZO93276.1"/>
    <property type="molecule type" value="Genomic_DNA"/>
</dbReference>
<dbReference type="GO" id="GO:0006520">
    <property type="term" value="P:amino acid metabolic process"/>
    <property type="evidence" value="ECO:0007669"/>
    <property type="project" value="UniProtKB-ARBA"/>
</dbReference>
<dbReference type="InterPro" id="IPR051719">
    <property type="entry name" value="CASTOR_mTORC1"/>
</dbReference>
<dbReference type="GO" id="GO:0046394">
    <property type="term" value="P:carboxylic acid biosynthetic process"/>
    <property type="evidence" value="ECO:0007669"/>
    <property type="project" value="UniProtKB-ARBA"/>
</dbReference>
<dbReference type="InterPro" id="IPR027795">
    <property type="entry name" value="CASTOR_ACT_dom"/>
</dbReference>
<feature type="compositionally biased region" description="Acidic residues" evidence="1">
    <location>
        <begin position="389"/>
        <end position="402"/>
    </location>
</feature>
<gene>
    <name evidence="3" type="ORF">CALVIDRAFT_265484</name>
</gene>
<sequence>MPAPGDLPFAYPYYSPPPSPCAPSPSRSRSDSIHSVFPSGYPGYYDSPSSTSTSTINLSENQTTLTILPTTLSLVNIPRQRAVQGEVCNRILSNLFTSVESADFLAIVANELELSIYADAETIRRTQLIKMAKKEHRMARDSKQMRKPGWKPMEYSSKRWSVLQVDTHDDEDAGTRVHQISSCLSSAGIPILFVSSHSADFVLVKSGLLPDVVRRLRKEGFSMYDEHGLSPYLAPAGGRGDWPLRHETGEDVILPPLSLDDPFDMHAHQSPNDGEFDSLPSPAPSSDHSVATVKGPEYVVNPISGTIACVGMAEEHASQWLLKIFRLVASPHQILLDSGRRTRSRRRRSAMSARQEAEGERPLSDILAEDARSDGSSSSSGGGSGPEAEWSDSYDVEYDSDESSSSRSSRDSSLSMPSRSPSSSTSSIQHPPLSLPVTPPRTSPEPSRVPGPTARLRSVSAPQAVHPAILALPFFSFIRTRGATSLTASTRVLAKLFSKNERYMVMSAGELDVYEDDSDEDEEDEEYEDAGAPRDGSDALNGPLRCLQIDFSAFGLDKVGLATRISDALLGSQINHLYTSTLRTANVFVSEPHFHAARAVLLEIA</sequence>
<feature type="compositionally biased region" description="Low complexity" evidence="1">
    <location>
        <begin position="403"/>
        <end position="427"/>
    </location>
</feature>
<feature type="compositionally biased region" description="Acidic residues" evidence="1">
    <location>
        <begin position="513"/>
        <end position="529"/>
    </location>
</feature>
<protein>
    <recommendedName>
        <fullName evidence="2">CASTOR ACT domain-containing protein</fullName>
    </recommendedName>
</protein>
<organism evidence="3 4">
    <name type="scientific">Calocera viscosa (strain TUFC12733)</name>
    <dbReference type="NCBI Taxonomy" id="1330018"/>
    <lineage>
        <taxon>Eukaryota</taxon>
        <taxon>Fungi</taxon>
        <taxon>Dikarya</taxon>
        <taxon>Basidiomycota</taxon>
        <taxon>Agaricomycotina</taxon>
        <taxon>Dacrymycetes</taxon>
        <taxon>Dacrymycetales</taxon>
        <taxon>Dacrymycetaceae</taxon>
        <taxon>Calocera</taxon>
    </lineage>
</organism>
<feature type="region of interest" description="Disordered" evidence="1">
    <location>
        <begin position="338"/>
        <end position="458"/>
    </location>
</feature>
<feature type="region of interest" description="Disordered" evidence="1">
    <location>
        <begin position="513"/>
        <end position="539"/>
    </location>
</feature>
<feature type="region of interest" description="Disordered" evidence="1">
    <location>
        <begin position="263"/>
        <end position="290"/>
    </location>
</feature>
<evidence type="ECO:0000313" key="4">
    <source>
        <dbReference type="Proteomes" id="UP000076738"/>
    </source>
</evidence>
<dbReference type="PANTHER" id="PTHR31131">
    <property type="entry name" value="CHROMOSOME 1, WHOLE GENOME SHOTGUN SEQUENCE"/>
    <property type="match status" value="1"/>
</dbReference>
<evidence type="ECO:0000313" key="3">
    <source>
        <dbReference type="EMBL" id="KZO93276.1"/>
    </source>
</evidence>
<feature type="compositionally biased region" description="Pro residues" evidence="1">
    <location>
        <begin position="433"/>
        <end position="449"/>
    </location>
</feature>
<proteinExistence type="predicted"/>
<evidence type="ECO:0000256" key="1">
    <source>
        <dbReference type="SAM" id="MobiDB-lite"/>
    </source>
</evidence>
<feature type="domain" description="CASTOR ACT" evidence="2">
    <location>
        <begin position="156"/>
        <end position="217"/>
    </location>
</feature>
<dbReference type="AlphaFoldDB" id="A0A167J613"/>
<reference evidence="3 4" key="1">
    <citation type="journal article" date="2016" name="Mol. Biol. Evol.">
        <title>Comparative Genomics of Early-Diverging Mushroom-Forming Fungi Provides Insights into the Origins of Lignocellulose Decay Capabilities.</title>
        <authorList>
            <person name="Nagy L.G."/>
            <person name="Riley R."/>
            <person name="Tritt A."/>
            <person name="Adam C."/>
            <person name="Daum C."/>
            <person name="Floudas D."/>
            <person name="Sun H."/>
            <person name="Yadav J.S."/>
            <person name="Pangilinan J."/>
            <person name="Larsson K.H."/>
            <person name="Matsuura K."/>
            <person name="Barry K."/>
            <person name="Labutti K."/>
            <person name="Kuo R."/>
            <person name="Ohm R.A."/>
            <person name="Bhattacharya S.S."/>
            <person name="Shirouzu T."/>
            <person name="Yoshinaga Y."/>
            <person name="Martin F.M."/>
            <person name="Grigoriev I.V."/>
            <person name="Hibbett D.S."/>
        </authorList>
    </citation>
    <scope>NUCLEOTIDE SEQUENCE [LARGE SCALE GENOMIC DNA]</scope>
    <source>
        <strain evidence="3 4">TUFC12733</strain>
    </source>
</reference>
<dbReference type="Pfam" id="PF13840">
    <property type="entry name" value="ACT_7"/>
    <property type="match status" value="1"/>
</dbReference>
<dbReference type="Gene3D" id="3.30.2130.10">
    <property type="entry name" value="VC0802-like"/>
    <property type="match status" value="2"/>
</dbReference>
<accession>A0A167J613</accession>
<name>A0A167J613_CALVF</name>
<dbReference type="PANTHER" id="PTHR31131:SF6">
    <property type="entry name" value="CASTOR ACT DOMAIN-CONTAINING PROTEIN"/>
    <property type="match status" value="1"/>
</dbReference>
<keyword evidence="4" id="KW-1185">Reference proteome</keyword>
<evidence type="ECO:0000259" key="2">
    <source>
        <dbReference type="Pfam" id="PF13840"/>
    </source>
</evidence>
<dbReference type="OrthoDB" id="58529at2759"/>
<feature type="compositionally biased region" description="Basic and acidic residues" evidence="1">
    <location>
        <begin position="355"/>
        <end position="373"/>
    </location>
</feature>
<dbReference type="InterPro" id="IPR045865">
    <property type="entry name" value="ACT-like_dom_sf"/>
</dbReference>
<dbReference type="SUPFAM" id="SSF55021">
    <property type="entry name" value="ACT-like"/>
    <property type="match status" value="1"/>
</dbReference>